<feature type="domain" description="Amino acid transporter transmembrane" evidence="8">
    <location>
        <begin position="48"/>
        <end position="225"/>
    </location>
</feature>
<feature type="transmembrane region" description="Helical" evidence="7">
    <location>
        <begin position="459"/>
        <end position="482"/>
    </location>
</feature>
<dbReference type="RefSeq" id="XP_030986073.1">
    <property type="nucleotide sequence ID" value="XM_031120196.1"/>
</dbReference>
<reference evidence="10" key="1">
    <citation type="journal article" date="2019" name="Mol. Biol. Evol.">
        <title>Blast fungal genomes show frequent chromosomal changes, gene gains and losses, and effector gene turnover.</title>
        <authorList>
            <person name="Gomez Luciano L.B."/>
            <person name="Jason Tsai I."/>
            <person name="Chuma I."/>
            <person name="Tosa Y."/>
            <person name="Chen Y.H."/>
            <person name="Li J.Y."/>
            <person name="Li M.Y."/>
            <person name="Jade Lu M.Y."/>
            <person name="Nakayashiki H."/>
            <person name="Li W.H."/>
        </authorList>
    </citation>
    <scope>NUCLEOTIDE SEQUENCE</scope>
    <source>
        <strain evidence="10">NI907</strain>
    </source>
</reference>
<feature type="domain" description="Amino acid transporter transmembrane" evidence="8">
    <location>
        <begin position="290"/>
        <end position="482"/>
    </location>
</feature>
<dbReference type="InterPro" id="IPR013057">
    <property type="entry name" value="AA_transpt_TM"/>
</dbReference>
<feature type="transmembrane region" description="Helical" evidence="7">
    <location>
        <begin position="139"/>
        <end position="160"/>
    </location>
</feature>
<evidence type="ECO:0000256" key="1">
    <source>
        <dbReference type="ARBA" id="ARBA00004141"/>
    </source>
</evidence>
<feature type="compositionally biased region" description="Basic and acidic residues" evidence="6">
    <location>
        <begin position="1"/>
        <end position="12"/>
    </location>
</feature>
<evidence type="ECO:0000256" key="7">
    <source>
        <dbReference type="SAM" id="Phobius"/>
    </source>
</evidence>
<keyword evidence="3 7" id="KW-0812">Transmembrane</keyword>
<comment type="similarity">
    <text evidence="2">Belongs to the amino acid/polyamine transporter 2 family.</text>
</comment>
<name>A0A6P8BFN7_PYRGI</name>
<gene>
    <name evidence="10" type="ORF">PgNI_00112</name>
</gene>
<reference evidence="10" key="2">
    <citation type="submission" date="2019-10" db="EMBL/GenBank/DDBJ databases">
        <authorList>
            <consortium name="NCBI Genome Project"/>
        </authorList>
    </citation>
    <scope>NUCLEOTIDE SEQUENCE</scope>
    <source>
        <strain evidence="10">NI907</strain>
    </source>
</reference>
<dbReference type="KEGG" id="pgri:PgNI_00112"/>
<feature type="transmembrane region" description="Helical" evidence="7">
    <location>
        <begin position="51"/>
        <end position="70"/>
    </location>
</feature>
<evidence type="ECO:0000259" key="8">
    <source>
        <dbReference type="Pfam" id="PF01490"/>
    </source>
</evidence>
<feature type="transmembrane region" description="Helical" evidence="7">
    <location>
        <begin position="395"/>
        <end position="413"/>
    </location>
</feature>
<keyword evidence="9" id="KW-1185">Reference proteome</keyword>
<reference evidence="10" key="3">
    <citation type="submission" date="2025-08" db="UniProtKB">
        <authorList>
            <consortium name="RefSeq"/>
        </authorList>
    </citation>
    <scope>IDENTIFICATION</scope>
    <source>
        <strain evidence="10">NI907</strain>
    </source>
</reference>
<accession>A0A6P8BFN7</accession>
<dbReference type="Proteomes" id="UP000515153">
    <property type="component" value="Unplaced"/>
</dbReference>
<feature type="transmembrane region" description="Helical" evidence="7">
    <location>
        <begin position="353"/>
        <end position="374"/>
    </location>
</feature>
<evidence type="ECO:0000256" key="2">
    <source>
        <dbReference type="ARBA" id="ARBA00008066"/>
    </source>
</evidence>
<evidence type="ECO:0000313" key="10">
    <source>
        <dbReference type="RefSeq" id="XP_030986073.1"/>
    </source>
</evidence>
<protein>
    <recommendedName>
        <fullName evidence="8">Amino acid transporter transmembrane domain-containing protein</fullName>
    </recommendedName>
</protein>
<evidence type="ECO:0000256" key="3">
    <source>
        <dbReference type="ARBA" id="ARBA00022692"/>
    </source>
</evidence>
<feature type="transmembrane region" description="Helical" evidence="7">
    <location>
        <begin position="77"/>
        <end position="98"/>
    </location>
</feature>
<feature type="transmembrane region" description="Helical" evidence="7">
    <location>
        <begin position="192"/>
        <end position="215"/>
    </location>
</feature>
<feature type="transmembrane region" description="Helical" evidence="7">
    <location>
        <begin position="310"/>
        <end position="333"/>
    </location>
</feature>
<dbReference type="GeneID" id="41955110"/>
<organism evidence="9 10">
    <name type="scientific">Pyricularia grisea</name>
    <name type="common">Crabgrass-specific blast fungus</name>
    <name type="synonym">Magnaporthe grisea</name>
    <dbReference type="NCBI Taxonomy" id="148305"/>
    <lineage>
        <taxon>Eukaryota</taxon>
        <taxon>Fungi</taxon>
        <taxon>Dikarya</taxon>
        <taxon>Ascomycota</taxon>
        <taxon>Pezizomycotina</taxon>
        <taxon>Sordariomycetes</taxon>
        <taxon>Sordariomycetidae</taxon>
        <taxon>Magnaporthales</taxon>
        <taxon>Pyriculariaceae</taxon>
        <taxon>Pyricularia</taxon>
    </lineage>
</organism>
<dbReference type="Gene3D" id="1.20.1740.10">
    <property type="entry name" value="Amino acid/polyamine transporter I"/>
    <property type="match status" value="1"/>
</dbReference>
<evidence type="ECO:0000256" key="6">
    <source>
        <dbReference type="SAM" id="MobiDB-lite"/>
    </source>
</evidence>
<keyword evidence="5 7" id="KW-0472">Membrane</keyword>
<feature type="transmembrane region" description="Helical" evidence="7">
    <location>
        <begin position="419"/>
        <end position="447"/>
    </location>
</feature>
<proteinExistence type="inferred from homology"/>
<dbReference type="Pfam" id="PF01490">
    <property type="entry name" value="Aa_trans"/>
    <property type="match status" value="2"/>
</dbReference>
<dbReference type="GO" id="GO:0015179">
    <property type="term" value="F:L-amino acid transmembrane transporter activity"/>
    <property type="evidence" value="ECO:0007669"/>
    <property type="project" value="TreeGrafter"/>
</dbReference>
<dbReference type="PANTHER" id="PTHR22950:SF479">
    <property type="entry name" value="AMINO ACID TRANSPORTER (EUROFUNG)-RELATED"/>
    <property type="match status" value="1"/>
</dbReference>
<feature type="transmembrane region" description="Helical" evidence="7">
    <location>
        <begin position="167"/>
        <end position="186"/>
    </location>
</feature>
<keyword evidence="4 7" id="KW-1133">Transmembrane helix</keyword>
<evidence type="ECO:0000256" key="5">
    <source>
        <dbReference type="ARBA" id="ARBA00023136"/>
    </source>
</evidence>
<dbReference type="PANTHER" id="PTHR22950">
    <property type="entry name" value="AMINO ACID TRANSPORTER"/>
    <property type="match status" value="1"/>
</dbReference>
<dbReference type="AlphaFoldDB" id="A0A6P8BFN7"/>
<evidence type="ECO:0000256" key="4">
    <source>
        <dbReference type="ARBA" id="ARBA00022989"/>
    </source>
</evidence>
<evidence type="ECO:0000313" key="9">
    <source>
        <dbReference type="Proteomes" id="UP000515153"/>
    </source>
</evidence>
<comment type="subcellular location">
    <subcellularLocation>
        <location evidence="1">Membrane</location>
        <topology evidence="1">Multi-pass membrane protein</topology>
    </subcellularLocation>
</comment>
<dbReference type="GO" id="GO:0016020">
    <property type="term" value="C:membrane"/>
    <property type="evidence" value="ECO:0007669"/>
    <property type="project" value="UniProtKB-SubCell"/>
</dbReference>
<sequence length="504" mass="54897">MAGHARRPDDIMPPRAGSMASDNAPNPEKEQSEAGNSGVLGELINHKTLTWWQGGIVLIAETVSLGVLSLPSVLATLGLIPGIIVVLAMSIISTYSGWVLGEFRREYPHVLNFGDALEVIGTPIGMGGTFQVIFGWSQVFFQVFVMASHILTWTICLLWLTNGRGVCSIILGFVGTLIFIICNMPRTLKHTSWMSMISCGSITAAVVVTAIAVTFTQQTSPWKPGPGMDIDLFRKIEFAPAFLGVTNVAVAFCEFTYPVGWREKLAFLVLPRPGSLMSAPANNPMTLAASHSCFFSVIDEFKKPEDWPKALALLQIADTVLYLFAAIMIYYFVGKDVPSPALSAAPGKILPRIIWGIAIPTIVIAGVIYGHVASKYIFVRVFRNSAHLERRTKRSTVVWIAIVIGLWAIAWVISESIPVFNGLLGLVAALFVSWFSYGLPGLFWLWMNKGEWFSGPKQIGKFVANVFLVVTGIMICTLGLWASGNDIAISTSGSSSTVWKCRSL</sequence>
<feature type="region of interest" description="Disordered" evidence="6">
    <location>
        <begin position="1"/>
        <end position="35"/>
    </location>
</feature>